<evidence type="ECO:0000313" key="5">
    <source>
        <dbReference type="Proteomes" id="UP001299970"/>
    </source>
</evidence>
<reference evidence="4 5" key="1">
    <citation type="submission" date="2022-03" db="EMBL/GenBank/DDBJ databases">
        <title>Pseudonocardia alaer sp. nov., a novel actinomycete isolated from reed forest soil.</title>
        <authorList>
            <person name="Wang L."/>
        </authorList>
    </citation>
    <scope>NUCLEOTIDE SEQUENCE [LARGE SCALE GENOMIC DNA]</scope>
    <source>
        <strain evidence="4 5">Y-16303</strain>
    </source>
</reference>
<protein>
    <submittedName>
        <fullName evidence="4">Glycosyl transferase</fullName>
    </submittedName>
</protein>
<dbReference type="CDD" id="cd03784">
    <property type="entry name" value="GT1_Gtf-like"/>
    <property type="match status" value="1"/>
</dbReference>
<comment type="similarity">
    <text evidence="1 3">Belongs to the UDP-glycosyltransferase family.</text>
</comment>
<keyword evidence="5" id="KW-1185">Reference proteome</keyword>
<dbReference type="NCBIfam" id="TIGR01426">
    <property type="entry name" value="MGT"/>
    <property type="match status" value="1"/>
</dbReference>
<keyword evidence="3" id="KW-0328">Glycosyltransferase</keyword>
<dbReference type="PROSITE" id="PS00375">
    <property type="entry name" value="UDPGT"/>
    <property type="match status" value="1"/>
</dbReference>
<dbReference type="GO" id="GO:0016740">
    <property type="term" value="F:transferase activity"/>
    <property type="evidence" value="ECO:0007669"/>
    <property type="project" value="UniProtKB-KW"/>
</dbReference>
<gene>
    <name evidence="4" type="ORF">MMF94_00445</name>
</gene>
<dbReference type="InterPro" id="IPR002213">
    <property type="entry name" value="UDP_glucos_trans"/>
</dbReference>
<dbReference type="Proteomes" id="UP001299970">
    <property type="component" value="Unassembled WGS sequence"/>
</dbReference>
<dbReference type="InterPro" id="IPR006326">
    <property type="entry name" value="UDPGT_MGT-like"/>
</dbReference>
<dbReference type="PANTHER" id="PTHR48050:SF13">
    <property type="entry name" value="STEROL 3-BETA-GLUCOSYLTRANSFERASE UGT80A2"/>
    <property type="match status" value="1"/>
</dbReference>
<comment type="caution">
    <text evidence="4">The sequence shown here is derived from an EMBL/GenBank/DDBJ whole genome shotgun (WGS) entry which is preliminary data.</text>
</comment>
<accession>A0ABS9T6H6</accession>
<proteinExistence type="inferred from homology"/>
<evidence type="ECO:0000256" key="1">
    <source>
        <dbReference type="ARBA" id="ARBA00009995"/>
    </source>
</evidence>
<sequence length="391" mass="42373">MSHILMVSVGAHGHVNPNLPVIAELVDRGHRVTYAIPESFAATVRSTGATPLVYTSGLPDETRGEQWPSDPIEGMSIFFDDAVRVLPQLEAALTDDRPDVVLYDIAGYPGRALAHCWGLPLVQLSPTLVAWRGYEEDMADVLTFLGEPEYERYQARFAHWLAELGIDLDVDTFSGRPPRCIVLIPRAMQPNADRVDDDVYTFVGPSLDRRPHQEEWPESEKPVLLVSLGSAYTDRAAFYRDCVAAFGPLPWQVVIAIGSHVDPATIGPLPPNVELHRWVPQVAILARAQAFVTHAGMGGCSEGLYHGVPMIAVPQAVDQFGNAAMLEQLGVGVSIPAESATPEALREALLSLVGSIDVWDRLTVLRDELRAAGGAGAAADIVEAELAKARI</sequence>
<evidence type="ECO:0000256" key="3">
    <source>
        <dbReference type="RuleBase" id="RU003718"/>
    </source>
</evidence>
<evidence type="ECO:0000256" key="2">
    <source>
        <dbReference type="ARBA" id="ARBA00022679"/>
    </source>
</evidence>
<dbReference type="Pfam" id="PF00201">
    <property type="entry name" value="UDPGT"/>
    <property type="match status" value="1"/>
</dbReference>
<dbReference type="EMBL" id="JAKXMK010000001">
    <property type="protein sequence ID" value="MCH6164135.1"/>
    <property type="molecule type" value="Genomic_DNA"/>
</dbReference>
<dbReference type="SUPFAM" id="SSF53756">
    <property type="entry name" value="UDP-Glycosyltransferase/glycogen phosphorylase"/>
    <property type="match status" value="1"/>
</dbReference>
<dbReference type="InterPro" id="IPR035595">
    <property type="entry name" value="UDP_glycos_trans_CS"/>
</dbReference>
<dbReference type="PANTHER" id="PTHR48050">
    <property type="entry name" value="STEROL 3-BETA-GLUCOSYLTRANSFERASE"/>
    <property type="match status" value="1"/>
</dbReference>
<name>A0ABS9T6H6_9PSEU</name>
<keyword evidence="2 3" id="KW-0808">Transferase</keyword>
<dbReference type="Gene3D" id="3.40.50.2000">
    <property type="entry name" value="Glycogen Phosphorylase B"/>
    <property type="match status" value="2"/>
</dbReference>
<organism evidence="4 5">
    <name type="scientific">Pseudonocardia alaniniphila</name>
    <dbReference type="NCBI Taxonomy" id="75291"/>
    <lineage>
        <taxon>Bacteria</taxon>
        <taxon>Bacillati</taxon>
        <taxon>Actinomycetota</taxon>
        <taxon>Actinomycetes</taxon>
        <taxon>Pseudonocardiales</taxon>
        <taxon>Pseudonocardiaceae</taxon>
        <taxon>Pseudonocardia</taxon>
    </lineage>
</organism>
<dbReference type="InterPro" id="IPR050426">
    <property type="entry name" value="Glycosyltransferase_28"/>
</dbReference>
<evidence type="ECO:0000313" key="4">
    <source>
        <dbReference type="EMBL" id="MCH6164135.1"/>
    </source>
</evidence>